<feature type="domain" description="Gfo/Idh/MocA-like oxidoreductase N-terminal" evidence="1">
    <location>
        <begin position="5"/>
        <end position="122"/>
    </location>
</feature>
<dbReference type="Gene3D" id="3.30.360.10">
    <property type="entry name" value="Dihydrodipicolinate Reductase, domain 2"/>
    <property type="match status" value="1"/>
</dbReference>
<accession>A0A5S4GW69</accession>
<dbReference type="AlphaFoldDB" id="A0A5S4GW69"/>
<evidence type="ECO:0000259" key="1">
    <source>
        <dbReference type="Pfam" id="PF01408"/>
    </source>
</evidence>
<evidence type="ECO:0000313" key="4">
    <source>
        <dbReference type="Proteomes" id="UP000306628"/>
    </source>
</evidence>
<dbReference type="SUPFAM" id="SSF51735">
    <property type="entry name" value="NAD(P)-binding Rossmann-fold domains"/>
    <property type="match status" value="1"/>
</dbReference>
<evidence type="ECO:0000259" key="2">
    <source>
        <dbReference type="Pfam" id="PF22725"/>
    </source>
</evidence>
<dbReference type="PANTHER" id="PTHR43377:SF1">
    <property type="entry name" value="BILIVERDIN REDUCTASE A"/>
    <property type="match status" value="1"/>
</dbReference>
<feature type="domain" description="GFO/IDH/MocA-like oxidoreductase" evidence="2">
    <location>
        <begin position="131"/>
        <end position="248"/>
    </location>
</feature>
<dbReference type="InterPro" id="IPR055170">
    <property type="entry name" value="GFO_IDH_MocA-like_dom"/>
</dbReference>
<dbReference type="Pfam" id="PF01408">
    <property type="entry name" value="GFO_IDH_MocA"/>
    <property type="match status" value="1"/>
</dbReference>
<gene>
    <name evidence="3" type="ORF">ETD85_08750</name>
</gene>
<keyword evidence="4" id="KW-1185">Reference proteome</keyword>
<proteinExistence type="predicted"/>
<dbReference type="Gene3D" id="3.40.50.720">
    <property type="entry name" value="NAD(P)-binding Rossmann-like Domain"/>
    <property type="match status" value="1"/>
</dbReference>
<dbReference type="RefSeq" id="WP_138689103.1">
    <property type="nucleotide sequence ID" value="NZ_JBHSAZ010000076.1"/>
</dbReference>
<protein>
    <submittedName>
        <fullName evidence="3">Gfo/Idh/MocA family oxidoreductase</fullName>
    </submittedName>
</protein>
<dbReference type="Pfam" id="PF22725">
    <property type="entry name" value="GFO_IDH_MocA_C3"/>
    <property type="match status" value="1"/>
</dbReference>
<dbReference type="Proteomes" id="UP000306628">
    <property type="component" value="Unassembled WGS sequence"/>
</dbReference>
<dbReference type="InterPro" id="IPR000683">
    <property type="entry name" value="Gfo/Idh/MocA-like_OxRdtase_N"/>
</dbReference>
<name>A0A5S4GW69_9ACTN</name>
<comment type="caution">
    <text evidence="3">The sequence shown here is derived from an EMBL/GenBank/DDBJ whole genome shotgun (WGS) entry which is preliminary data.</text>
</comment>
<sequence>MAVVRLGLVGAGGVARLHAEAALDLPDEVRVTAVFDVDAGRAAELAALTSAAVHDSHLSMLDGSVDALVVCTPHALHLAPAVDAAAAGVHLLMEKPMATSLADCDTMAAACSAAGVVLFLGHIQHYLPITATARRAVLDGLIGTPVAIVDRRSTDYRPGHRPAWFFDPELAGGGAIMNIGAHCIDRVAWLAGGRPARVTATLVRRAAVETEGLLQIELDNGVLAAVTVIDSALSGIDEIEVLGTAGTMRASRAHGVQIATEQGVRTLLAARAGMDEHIRTAFRDQLADFAAAVRGERPVAIGAQVGRDVVATVLGAYESARSGKTVEVELFGQS</sequence>
<dbReference type="InterPro" id="IPR036291">
    <property type="entry name" value="NAD(P)-bd_dom_sf"/>
</dbReference>
<evidence type="ECO:0000313" key="3">
    <source>
        <dbReference type="EMBL" id="TMR37203.1"/>
    </source>
</evidence>
<dbReference type="GO" id="GO:0000166">
    <property type="term" value="F:nucleotide binding"/>
    <property type="evidence" value="ECO:0007669"/>
    <property type="project" value="InterPro"/>
</dbReference>
<dbReference type="OrthoDB" id="103047at2"/>
<reference evidence="3 4" key="1">
    <citation type="submission" date="2019-05" db="EMBL/GenBank/DDBJ databases">
        <title>Draft genome sequence of Nonomuraea zeae DSM 100528.</title>
        <authorList>
            <person name="Saricaoglu S."/>
            <person name="Isik K."/>
        </authorList>
    </citation>
    <scope>NUCLEOTIDE SEQUENCE [LARGE SCALE GENOMIC DNA]</scope>
    <source>
        <strain evidence="3 4">DSM 100528</strain>
    </source>
</reference>
<dbReference type="InterPro" id="IPR051450">
    <property type="entry name" value="Gfo/Idh/MocA_Oxidoreductases"/>
</dbReference>
<dbReference type="PANTHER" id="PTHR43377">
    <property type="entry name" value="BILIVERDIN REDUCTASE A"/>
    <property type="match status" value="1"/>
</dbReference>
<dbReference type="EMBL" id="VCKX01000018">
    <property type="protein sequence ID" value="TMR37203.1"/>
    <property type="molecule type" value="Genomic_DNA"/>
</dbReference>
<dbReference type="SUPFAM" id="SSF55347">
    <property type="entry name" value="Glyceraldehyde-3-phosphate dehydrogenase-like, C-terminal domain"/>
    <property type="match status" value="1"/>
</dbReference>
<organism evidence="3 4">
    <name type="scientific">Nonomuraea zeae</name>
    <dbReference type="NCBI Taxonomy" id="1642303"/>
    <lineage>
        <taxon>Bacteria</taxon>
        <taxon>Bacillati</taxon>
        <taxon>Actinomycetota</taxon>
        <taxon>Actinomycetes</taxon>
        <taxon>Streptosporangiales</taxon>
        <taxon>Streptosporangiaceae</taxon>
        <taxon>Nonomuraea</taxon>
    </lineage>
</organism>